<feature type="region of interest" description="Disordered" evidence="1">
    <location>
        <begin position="183"/>
        <end position="268"/>
    </location>
</feature>
<proteinExistence type="predicted"/>
<accession>A0A7E4ZUV7</accession>
<dbReference type="AlphaFoldDB" id="A0A7E4ZUV7"/>
<feature type="region of interest" description="Disordered" evidence="1">
    <location>
        <begin position="121"/>
        <end position="165"/>
    </location>
</feature>
<organism evidence="2 3">
    <name type="scientific">Panagrellus redivivus</name>
    <name type="common">Microworm</name>
    <dbReference type="NCBI Taxonomy" id="6233"/>
    <lineage>
        <taxon>Eukaryota</taxon>
        <taxon>Metazoa</taxon>
        <taxon>Ecdysozoa</taxon>
        <taxon>Nematoda</taxon>
        <taxon>Chromadorea</taxon>
        <taxon>Rhabditida</taxon>
        <taxon>Tylenchina</taxon>
        <taxon>Panagrolaimomorpha</taxon>
        <taxon>Panagrolaimoidea</taxon>
        <taxon>Panagrolaimidae</taxon>
        <taxon>Panagrellus</taxon>
    </lineage>
</organism>
<reference evidence="2" key="1">
    <citation type="journal article" date="2013" name="Genetics">
        <title>The draft genome and transcriptome of Panagrellus redivivus are shaped by the harsh demands of a free-living lifestyle.</title>
        <authorList>
            <person name="Srinivasan J."/>
            <person name="Dillman A.R."/>
            <person name="Macchietto M.G."/>
            <person name="Heikkinen L."/>
            <person name="Lakso M."/>
            <person name="Fracchia K.M."/>
            <person name="Antoshechkin I."/>
            <person name="Mortazavi A."/>
            <person name="Wong G."/>
            <person name="Sternberg P.W."/>
        </authorList>
    </citation>
    <scope>NUCLEOTIDE SEQUENCE [LARGE SCALE GENOMIC DNA]</scope>
    <source>
        <strain evidence="2">MT8872</strain>
    </source>
</reference>
<feature type="compositionally biased region" description="Low complexity" evidence="1">
    <location>
        <begin position="238"/>
        <end position="250"/>
    </location>
</feature>
<sequence>MSMETLNIRGIPVHELLPRCYELSKTFAAPVDLGLFIMCIDVLPVNPLWKQISVNKTRASFVIPALEFLIFDSNFRSAISDLIVLWISNGKVHWDFDESPRDFPVIHGAVPSTFIIPTRTPSMTSVRSNDSGFMTSPGSSSASASSSSTSVASTSASTGTTSNDTHEAFERAAAKLRAHLNETISSGGSSSTPRASTPTPTKSRKRPSVDSSSSSNVSPSKPKPIGVPVKRSRTDADPCSSSVPGSSSSPCKVLSPADHTSPTSKPLPIPSCGHAAAIEIVRKQARVNVVEEITNELLSAIDSTRFSKEALLKYTKEKLAAIQKITSEPFSPVE</sequence>
<evidence type="ECO:0000256" key="1">
    <source>
        <dbReference type="SAM" id="MobiDB-lite"/>
    </source>
</evidence>
<name>A0A7E4ZUV7_PANRE</name>
<feature type="compositionally biased region" description="Low complexity" evidence="1">
    <location>
        <begin position="183"/>
        <end position="201"/>
    </location>
</feature>
<keyword evidence="2" id="KW-1185">Reference proteome</keyword>
<evidence type="ECO:0000313" key="3">
    <source>
        <dbReference type="WBParaSite" id="Pan_g18687.t1"/>
    </source>
</evidence>
<protein>
    <submittedName>
        <fullName evidence="3">Flocculation protein FLO11-like</fullName>
    </submittedName>
</protein>
<dbReference type="WBParaSite" id="Pan_g18687.t1">
    <property type="protein sequence ID" value="Pan_g18687.t1"/>
    <property type="gene ID" value="Pan_g18687"/>
</dbReference>
<dbReference type="Proteomes" id="UP000492821">
    <property type="component" value="Unassembled WGS sequence"/>
</dbReference>
<feature type="compositionally biased region" description="Polar residues" evidence="1">
    <location>
        <begin position="121"/>
        <end position="134"/>
    </location>
</feature>
<evidence type="ECO:0000313" key="2">
    <source>
        <dbReference type="Proteomes" id="UP000492821"/>
    </source>
</evidence>
<feature type="compositionally biased region" description="Low complexity" evidence="1">
    <location>
        <begin position="135"/>
        <end position="162"/>
    </location>
</feature>
<reference evidence="3" key="2">
    <citation type="submission" date="2020-10" db="UniProtKB">
        <authorList>
            <consortium name="WormBaseParasite"/>
        </authorList>
    </citation>
    <scope>IDENTIFICATION</scope>
</reference>
<feature type="compositionally biased region" description="Low complexity" evidence="1">
    <location>
        <begin position="209"/>
        <end position="224"/>
    </location>
</feature>